<reference evidence="1" key="1">
    <citation type="journal article" date="2014" name="Front. Microbiol.">
        <title>High frequency of phylogenetically diverse reductive dehalogenase-homologous genes in deep subseafloor sedimentary metagenomes.</title>
        <authorList>
            <person name="Kawai M."/>
            <person name="Futagami T."/>
            <person name="Toyoda A."/>
            <person name="Takaki Y."/>
            <person name="Nishi S."/>
            <person name="Hori S."/>
            <person name="Arai W."/>
            <person name="Tsubouchi T."/>
            <person name="Morono Y."/>
            <person name="Uchiyama I."/>
            <person name="Ito T."/>
            <person name="Fujiyama A."/>
            <person name="Inagaki F."/>
            <person name="Takami H."/>
        </authorList>
    </citation>
    <scope>NUCLEOTIDE SEQUENCE</scope>
    <source>
        <strain evidence="1">Expedition CK06-06</strain>
    </source>
</reference>
<protein>
    <submittedName>
        <fullName evidence="1">Uncharacterized protein</fullName>
    </submittedName>
</protein>
<name>X1NBB5_9ZZZZ</name>
<accession>X1NBB5</accession>
<sequence>VVAQAEHGEEVELIDTLADDKAIDLDQWLDDKTFLYSFPVKLIRLAWKKANGYRLTDSERVYFYRHSKKAQTQLLQGVT</sequence>
<evidence type="ECO:0000313" key="1">
    <source>
        <dbReference type="EMBL" id="GAI24115.1"/>
    </source>
</evidence>
<organism evidence="1">
    <name type="scientific">marine sediment metagenome</name>
    <dbReference type="NCBI Taxonomy" id="412755"/>
    <lineage>
        <taxon>unclassified sequences</taxon>
        <taxon>metagenomes</taxon>
        <taxon>ecological metagenomes</taxon>
    </lineage>
</organism>
<dbReference type="AlphaFoldDB" id="X1NBB5"/>
<gene>
    <name evidence="1" type="ORF">S06H3_31766</name>
</gene>
<dbReference type="EMBL" id="BARV01018827">
    <property type="protein sequence ID" value="GAI24115.1"/>
    <property type="molecule type" value="Genomic_DNA"/>
</dbReference>
<feature type="non-terminal residue" evidence="1">
    <location>
        <position position="1"/>
    </location>
</feature>
<proteinExistence type="predicted"/>
<comment type="caution">
    <text evidence="1">The sequence shown here is derived from an EMBL/GenBank/DDBJ whole genome shotgun (WGS) entry which is preliminary data.</text>
</comment>